<dbReference type="PANTHER" id="PTHR23501">
    <property type="entry name" value="MAJOR FACILITATOR SUPERFAMILY"/>
    <property type="match status" value="1"/>
</dbReference>
<dbReference type="SUPFAM" id="SSF103473">
    <property type="entry name" value="MFS general substrate transporter"/>
    <property type="match status" value="1"/>
</dbReference>
<evidence type="ECO:0000259" key="9">
    <source>
        <dbReference type="PROSITE" id="PS50850"/>
    </source>
</evidence>
<feature type="transmembrane region" description="Helical" evidence="8">
    <location>
        <begin position="129"/>
        <end position="151"/>
    </location>
</feature>
<evidence type="ECO:0000256" key="7">
    <source>
        <dbReference type="ARBA" id="ARBA00023136"/>
    </source>
</evidence>
<dbReference type="PRINTS" id="PR01036">
    <property type="entry name" value="TCRTETB"/>
</dbReference>
<feature type="transmembrane region" description="Helical" evidence="8">
    <location>
        <begin position="189"/>
        <end position="208"/>
    </location>
</feature>
<dbReference type="InterPro" id="IPR004638">
    <property type="entry name" value="EmrB-like"/>
</dbReference>
<keyword evidence="7 8" id="KW-0472">Membrane</keyword>
<comment type="caution">
    <text evidence="10">The sequence shown here is derived from an EMBL/GenBank/DDBJ whole genome shotgun (WGS) entry which is preliminary data.</text>
</comment>
<dbReference type="GO" id="GO:0005886">
    <property type="term" value="C:plasma membrane"/>
    <property type="evidence" value="ECO:0007669"/>
    <property type="project" value="UniProtKB-SubCell"/>
</dbReference>
<dbReference type="Gene3D" id="1.20.1720.10">
    <property type="entry name" value="Multidrug resistance protein D"/>
    <property type="match status" value="1"/>
</dbReference>
<dbReference type="AlphaFoldDB" id="A0A3E0VPL7"/>
<feature type="transmembrane region" description="Helical" evidence="8">
    <location>
        <begin position="383"/>
        <end position="407"/>
    </location>
</feature>
<feature type="transmembrane region" description="Helical" evidence="8">
    <location>
        <begin position="37"/>
        <end position="55"/>
    </location>
</feature>
<feature type="transmembrane region" description="Helical" evidence="8">
    <location>
        <begin position="67"/>
        <end position="85"/>
    </location>
</feature>
<feature type="transmembrane region" description="Helical" evidence="8">
    <location>
        <begin position="351"/>
        <end position="371"/>
    </location>
</feature>
<keyword evidence="4" id="KW-1003">Cell membrane</keyword>
<protein>
    <submittedName>
        <fullName evidence="10">MFS transporter</fullName>
    </submittedName>
</protein>
<evidence type="ECO:0000256" key="8">
    <source>
        <dbReference type="SAM" id="Phobius"/>
    </source>
</evidence>
<evidence type="ECO:0000313" key="10">
    <source>
        <dbReference type="EMBL" id="RFA11661.1"/>
    </source>
</evidence>
<dbReference type="OrthoDB" id="7375466at2"/>
<dbReference type="CDD" id="cd17502">
    <property type="entry name" value="MFS_Azr1_MDR_like"/>
    <property type="match status" value="1"/>
</dbReference>
<evidence type="ECO:0000256" key="4">
    <source>
        <dbReference type="ARBA" id="ARBA00022475"/>
    </source>
</evidence>
<feature type="transmembrane region" description="Helical" evidence="8">
    <location>
        <begin position="449"/>
        <end position="472"/>
    </location>
</feature>
<dbReference type="FunFam" id="1.20.1720.10:FF:000004">
    <property type="entry name" value="EmrB/QacA family drug resistance transporter"/>
    <property type="match status" value="1"/>
</dbReference>
<dbReference type="PANTHER" id="PTHR23501:SF197">
    <property type="entry name" value="COMD"/>
    <property type="match status" value="1"/>
</dbReference>
<sequence>MILLGVMLAMLLAMLDNAIVGTALPTIVGDLGGLDQLAWVVTAYTLATAISTPVWAKVGDLRGRKKVFLTAIAVFVGGSILSGAAQNMMELIGFRALQGLGAGGLAVGAFALIADLVPPRERGRYQGMTASVMAIGTIGGPLLGGFVTSAFGWRWAFYINVPLGAIAFMWCLVMLRLPAKRTSARIDWLGTVLLGITITGLVLITTWGGNQYGWLSAQILGLGAITIASLASFIYWQRRAPEPVLPLRIFAKRNLTLSSVIALVVGVTMFGCVVYLPQFQQSVQNANAAASGLLLLPLLVPVVLTSQIAGRVMAKTGKYKIFPILGVSFLIVGMALLSTMTVDTGRLVTSVYMVLIGIGLGLTMQLTTIIAQNSVDRSNLGVASGAVTLFRTIGGSVGVALFGSLFAQALASSLPGGAQPQPTASQLPGMTATARDAYLGAVATGTQHIFLAGAIIAVIALVAACLITEVPLREKPAT</sequence>
<dbReference type="InterPro" id="IPR020846">
    <property type="entry name" value="MFS_dom"/>
</dbReference>
<feature type="transmembrane region" description="Helical" evidence="8">
    <location>
        <begin position="257"/>
        <end position="276"/>
    </location>
</feature>
<evidence type="ECO:0000256" key="1">
    <source>
        <dbReference type="ARBA" id="ARBA00004651"/>
    </source>
</evidence>
<feature type="domain" description="Major facilitator superfamily (MFS) profile" evidence="9">
    <location>
        <begin position="2"/>
        <end position="472"/>
    </location>
</feature>
<feature type="transmembrane region" description="Helical" evidence="8">
    <location>
        <begin position="288"/>
        <end position="309"/>
    </location>
</feature>
<dbReference type="RefSeq" id="WP_116413172.1">
    <property type="nucleotide sequence ID" value="NZ_NBXB01000092.1"/>
</dbReference>
<proteinExistence type="inferred from homology"/>
<feature type="transmembrane region" description="Helical" evidence="8">
    <location>
        <begin position="97"/>
        <end position="117"/>
    </location>
</feature>
<keyword evidence="5 8" id="KW-0812">Transmembrane</keyword>
<comment type="similarity">
    <text evidence="2">Belongs to the major facilitator superfamily. TCR/Tet family.</text>
</comment>
<evidence type="ECO:0000256" key="2">
    <source>
        <dbReference type="ARBA" id="ARBA00007520"/>
    </source>
</evidence>
<name>A0A3E0VPL7_9MICO</name>
<gene>
    <name evidence="10" type="ORF">B7R22_18500</name>
</gene>
<dbReference type="PROSITE" id="PS50850">
    <property type="entry name" value="MFS"/>
    <property type="match status" value="1"/>
</dbReference>
<keyword evidence="3" id="KW-0813">Transport</keyword>
<dbReference type="Gene3D" id="1.20.1250.20">
    <property type="entry name" value="MFS general substrate transporter like domains"/>
    <property type="match status" value="1"/>
</dbReference>
<dbReference type="NCBIfam" id="TIGR00711">
    <property type="entry name" value="efflux_EmrB"/>
    <property type="match status" value="1"/>
</dbReference>
<evidence type="ECO:0000256" key="5">
    <source>
        <dbReference type="ARBA" id="ARBA00022692"/>
    </source>
</evidence>
<evidence type="ECO:0000256" key="6">
    <source>
        <dbReference type="ARBA" id="ARBA00022989"/>
    </source>
</evidence>
<comment type="subcellular location">
    <subcellularLocation>
        <location evidence="1">Cell membrane</location>
        <topology evidence="1">Multi-pass membrane protein</topology>
    </subcellularLocation>
</comment>
<dbReference type="Proteomes" id="UP000256541">
    <property type="component" value="Unassembled WGS sequence"/>
</dbReference>
<evidence type="ECO:0000313" key="11">
    <source>
        <dbReference type="Proteomes" id="UP000256541"/>
    </source>
</evidence>
<dbReference type="Pfam" id="PF07690">
    <property type="entry name" value="MFS_1"/>
    <property type="match status" value="1"/>
</dbReference>
<evidence type="ECO:0000256" key="3">
    <source>
        <dbReference type="ARBA" id="ARBA00022448"/>
    </source>
</evidence>
<feature type="transmembrane region" description="Helical" evidence="8">
    <location>
        <begin position="157"/>
        <end position="177"/>
    </location>
</feature>
<feature type="transmembrane region" description="Helical" evidence="8">
    <location>
        <begin position="214"/>
        <end position="236"/>
    </location>
</feature>
<accession>A0A3E0VPL7</accession>
<reference evidence="10 11" key="1">
    <citation type="submission" date="2017-04" db="EMBL/GenBank/DDBJ databases">
        <title>Comparative genome analysis of Subtercola boreus.</title>
        <authorList>
            <person name="Cho Y.-J."/>
            <person name="Cho A."/>
            <person name="Kim O.-S."/>
            <person name="Lee J.-I."/>
        </authorList>
    </citation>
    <scope>NUCLEOTIDE SEQUENCE [LARGE SCALE GENOMIC DNA]</scope>
    <source>
        <strain evidence="10 11">P27479</strain>
    </source>
</reference>
<dbReference type="InterPro" id="IPR011701">
    <property type="entry name" value="MFS"/>
</dbReference>
<keyword evidence="6 8" id="KW-1133">Transmembrane helix</keyword>
<dbReference type="EMBL" id="NBXB01000092">
    <property type="protein sequence ID" value="RFA11661.1"/>
    <property type="molecule type" value="Genomic_DNA"/>
</dbReference>
<dbReference type="GO" id="GO:0022857">
    <property type="term" value="F:transmembrane transporter activity"/>
    <property type="evidence" value="ECO:0007669"/>
    <property type="project" value="InterPro"/>
</dbReference>
<feature type="transmembrane region" description="Helical" evidence="8">
    <location>
        <begin position="321"/>
        <end position="339"/>
    </location>
</feature>
<dbReference type="InterPro" id="IPR036259">
    <property type="entry name" value="MFS_trans_sf"/>
</dbReference>
<organism evidence="10 11">
    <name type="scientific">Subtercola boreus</name>
    <dbReference type="NCBI Taxonomy" id="120213"/>
    <lineage>
        <taxon>Bacteria</taxon>
        <taxon>Bacillati</taxon>
        <taxon>Actinomycetota</taxon>
        <taxon>Actinomycetes</taxon>
        <taxon>Micrococcales</taxon>
        <taxon>Microbacteriaceae</taxon>
        <taxon>Subtercola</taxon>
    </lineage>
</organism>